<dbReference type="InterPro" id="IPR036388">
    <property type="entry name" value="WH-like_DNA-bd_sf"/>
</dbReference>
<reference evidence="6 7" key="1">
    <citation type="submission" date="2013-07" db="EMBL/GenBank/DDBJ databases">
        <authorList>
            <person name="Weinstock G."/>
            <person name="Sodergren E."/>
            <person name="Wylie T."/>
            <person name="Fulton L."/>
            <person name="Fulton R."/>
            <person name="Fronick C."/>
            <person name="O'Laughlin M."/>
            <person name="Godfrey J."/>
            <person name="Miner T."/>
            <person name="Herter B."/>
            <person name="Appelbaum E."/>
            <person name="Cordes M."/>
            <person name="Lek S."/>
            <person name="Wollam A."/>
            <person name="Pepin K.H."/>
            <person name="Palsikar V.B."/>
            <person name="Mitreva M."/>
            <person name="Wilson R.K."/>
        </authorList>
    </citation>
    <scope>NUCLEOTIDE SEQUENCE [LARGE SCALE GENOMIC DNA]</scope>
    <source>
        <strain evidence="6 7">ATCC 14940</strain>
    </source>
</reference>
<keyword evidence="1" id="KW-0805">Transcription regulation</keyword>
<dbReference type="InterPro" id="IPR000524">
    <property type="entry name" value="Tscrpt_reg_HTH_GntR"/>
</dbReference>
<dbReference type="Proteomes" id="UP000016491">
    <property type="component" value="Unassembled WGS sequence"/>
</dbReference>
<dbReference type="PROSITE" id="PS50949">
    <property type="entry name" value="HTH_GNTR"/>
    <property type="match status" value="1"/>
</dbReference>
<evidence type="ECO:0000256" key="2">
    <source>
        <dbReference type="ARBA" id="ARBA00023125"/>
    </source>
</evidence>
<accession>A0ABC9TVX5</accession>
<dbReference type="PANTHER" id="PTHR43537">
    <property type="entry name" value="TRANSCRIPTIONAL REGULATOR, GNTR FAMILY"/>
    <property type="match status" value="1"/>
</dbReference>
<protein>
    <submittedName>
        <fullName evidence="6">Transcriptional regulator, GntR family</fullName>
    </submittedName>
</protein>
<dbReference type="AlphaFoldDB" id="A0ABC9TVX5"/>
<dbReference type="Pfam" id="PF07729">
    <property type="entry name" value="FCD"/>
    <property type="match status" value="1"/>
</dbReference>
<sequence length="251" mass="29794">MKMGRKKDLKKDLDEDLMDIREPEEGKKETLVDIICRNIRRDIIVGELIPGEKLMAKDLAEKYGTSETPVKLALNRMISEEVVENYPRQGMVIKPMTLSDAEEIFDLRLMMDLYYTKQIIEAVKVNKTLRRELEQNIEEHEEIMRKFLDTNDVELFLQDYNHDYEFHKIYLKCSGNQKLVGMYKRINPFIYSNYIFRRQSKEKDLAGLEEHKAIFNAIVDGDEERLRECIRIHMHNAIKSITVIMKCERIK</sequence>
<keyword evidence="2" id="KW-0238">DNA-binding</keyword>
<dbReference type="Gene3D" id="1.20.120.530">
    <property type="entry name" value="GntR ligand-binding domain-like"/>
    <property type="match status" value="1"/>
</dbReference>
<evidence type="ECO:0000256" key="3">
    <source>
        <dbReference type="ARBA" id="ARBA00023163"/>
    </source>
</evidence>
<feature type="coiled-coil region" evidence="4">
    <location>
        <begin position="123"/>
        <end position="150"/>
    </location>
</feature>
<comment type="caution">
    <text evidence="6">The sequence shown here is derived from an EMBL/GenBank/DDBJ whole genome shotgun (WGS) entry which is preliminary data.</text>
</comment>
<proteinExistence type="predicted"/>
<feature type="domain" description="HTH gntR-type" evidence="5">
    <location>
        <begin position="29"/>
        <end position="96"/>
    </location>
</feature>
<dbReference type="SUPFAM" id="SSF48008">
    <property type="entry name" value="GntR ligand-binding domain-like"/>
    <property type="match status" value="1"/>
</dbReference>
<dbReference type="PANTHER" id="PTHR43537:SF24">
    <property type="entry name" value="GLUCONATE OPERON TRANSCRIPTIONAL REPRESSOR"/>
    <property type="match status" value="1"/>
</dbReference>
<evidence type="ECO:0000256" key="4">
    <source>
        <dbReference type="SAM" id="Coils"/>
    </source>
</evidence>
<evidence type="ECO:0000259" key="5">
    <source>
        <dbReference type="PROSITE" id="PS50949"/>
    </source>
</evidence>
<organism evidence="6 7">
    <name type="scientific">[Clostridium] symbiosum ATCC 14940</name>
    <dbReference type="NCBI Taxonomy" id="411472"/>
    <lineage>
        <taxon>Bacteria</taxon>
        <taxon>Bacillati</taxon>
        <taxon>Bacillota</taxon>
        <taxon>Clostridia</taxon>
        <taxon>Lachnospirales</taxon>
        <taxon>Lachnospiraceae</taxon>
        <taxon>Otoolea</taxon>
    </lineage>
</organism>
<evidence type="ECO:0000313" key="6">
    <source>
        <dbReference type="EMBL" id="ERI75939.1"/>
    </source>
</evidence>
<dbReference type="InterPro" id="IPR036390">
    <property type="entry name" value="WH_DNA-bd_sf"/>
</dbReference>
<gene>
    <name evidence="6" type="ORF">CLOSYM_02923</name>
</gene>
<evidence type="ECO:0000313" key="7">
    <source>
        <dbReference type="Proteomes" id="UP000016491"/>
    </source>
</evidence>
<dbReference type="Gene3D" id="1.10.10.10">
    <property type="entry name" value="Winged helix-like DNA-binding domain superfamily/Winged helix DNA-binding domain"/>
    <property type="match status" value="1"/>
</dbReference>
<keyword evidence="3" id="KW-0804">Transcription</keyword>
<name>A0ABC9TVX5_CLOSY</name>
<dbReference type="GO" id="GO:0003677">
    <property type="term" value="F:DNA binding"/>
    <property type="evidence" value="ECO:0007669"/>
    <property type="project" value="UniProtKB-KW"/>
</dbReference>
<dbReference type="SUPFAM" id="SSF46785">
    <property type="entry name" value="Winged helix' DNA-binding domain"/>
    <property type="match status" value="1"/>
</dbReference>
<dbReference type="InterPro" id="IPR008920">
    <property type="entry name" value="TF_FadR/GntR_C"/>
</dbReference>
<keyword evidence="4" id="KW-0175">Coiled coil</keyword>
<dbReference type="SMART" id="SM00895">
    <property type="entry name" value="FCD"/>
    <property type="match status" value="1"/>
</dbReference>
<evidence type="ECO:0000256" key="1">
    <source>
        <dbReference type="ARBA" id="ARBA00023015"/>
    </source>
</evidence>
<dbReference type="Pfam" id="PF00392">
    <property type="entry name" value="GntR"/>
    <property type="match status" value="1"/>
</dbReference>
<dbReference type="SMART" id="SM00345">
    <property type="entry name" value="HTH_GNTR"/>
    <property type="match status" value="1"/>
</dbReference>
<dbReference type="InterPro" id="IPR011711">
    <property type="entry name" value="GntR_C"/>
</dbReference>
<dbReference type="EMBL" id="AWSU01000226">
    <property type="protein sequence ID" value="ERI75939.1"/>
    <property type="molecule type" value="Genomic_DNA"/>
</dbReference>